<dbReference type="Pfam" id="PF00487">
    <property type="entry name" value="FA_desaturase"/>
    <property type="match status" value="1"/>
</dbReference>
<dbReference type="InterPro" id="IPR005804">
    <property type="entry name" value="FA_desaturase_dom"/>
</dbReference>
<keyword evidence="1" id="KW-0812">Transmembrane</keyword>
<feature type="transmembrane region" description="Helical" evidence="1">
    <location>
        <begin position="209"/>
        <end position="229"/>
    </location>
</feature>
<sequence length="411" mass="46379">MSSAQDVQNAQDGPVIASEPRESMRILPGFVQPYLTWITGVPLKGGKQLIPWSPAKAGVLGLAQMAAGIALGAYALHPFGAWSPVLLLMGWLLTGGGMRRLDVVVVHQTLHRMFSKKAWSNRLVGELITTVFWRTPYDENRKEHLTHHAYPCSMKDGDTRYLLSTGMRPGMTRPEFRRYLWATLFSPRHHGRFFFGRLKSNFVGVQPRYRLAMSLVYLAATVAFVALTGWWREYLVLWVVPASVFFQSCTYLYTMTEHRWWLFGNQERLSRDKRDLLTFGRFCGEAVPESSLTGGRKAVAWVNWTFRMLVVHSSYRMFVLVGDTVQHDLHHVMPACDWANSPWIRADDQDNRPERYTEVWGSLADHLQAAGQVGGDQTGLPADVAPTPWTESVPVTTGVVTSEGPTARGRL</sequence>
<feature type="transmembrane region" description="Helical" evidence="1">
    <location>
        <begin position="235"/>
        <end position="253"/>
    </location>
</feature>
<accession>A0A9Q3Z9U2</accession>
<evidence type="ECO:0000313" key="3">
    <source>
        <dbReference type="EMBL" id="MCD9880646.1"/>
    </source>
</evidence>
<dbReference type="GO" id="GO:0006629">
    <property type="term" value="P:lipid metabolic process"/>
    <property type="evidence" value="ECO:0007669"/>
    <property type="project" value="InterPro"/>
</dbReference>
<dbReference type="Proteomes" id="UP001108029">
    <property type="component" value="Unassembled WGS sequence"/>
</dbReference>
<dbReference type="AlphaFoldDB" id="A0A9Q3Z9U2"/>
<name>A0A9Q3Z9U2_9ACTN</name>
<feature type="transmembrane region" description="Helical" evidence="1">
    <location>
        <begin position="81"/>
        <end position="98"/>
    </location>
</feature>
<protein>
    <submittedName>
        <fullName evidence="3">Fatty acid desaturase</fullName>
    </submittedName>
</protein>
<proteinExistence type="predicted"/>
<dbReference type="RefSeq" id="WP_232655573.1">
    <property type="nucleotide sequence ID" value="NZ_JAJSBI010000043.1"/>
</dbReference>
<organism evidence="3 4">
    <name type="scientific">Streptomyces guryensis</name>
    <dbReference type="NCBI Taxonomy" id="2886947"/>
    <lineage>
        <taxon>Bacteria</taxon>
        <taxon>Bacillati</taxon>
        <taxon>Actinomycetota</taxon>
        <taxon>Actinomycetes</taxon>
        <taxon>Kitasatosporales</taxon>
        <taxon>Streptomycetaceae</taxon>
        <taxon>Streptomyces</taxon>
    </lineage>
</organism>
<evidence type="ECO:0000313" key="4">
    <source>
        <dbReference type="Proteomes" id="UP001108029"/>
    </source>
</evidence>
<reference evidence="3" key="1">
    <citation type="submission" date="2021-12" db="EMBL/GenBank/DDBJ databases">
        <authorList>
            <person name="Lee J.-H."/>
            <person name="Kim S.-B."/>
        </authorList>
    </citation>
    <scope>NUCLEOTIDE SEQUENCE</scope>
    <source>
        <strain evidence="3">NR30</strain>
    </source>
</reference>
<evidence type="ECO:0000256" key="1">
    <source>
        <dbReference type="SAM" id="Phobius"/>
    </source>
</evidence>
<comment type="caution">
    <text evidence="3">The sequence shown here is derived from an EMBL/GenBank/DDBJ whole genome shotgun (WGS) entry which is preliminary data.</text>
</comment>
<dbReference type="EMBL" id="JAJSBI010000043">
    <property type="protein sequence ID" value="MCD9880646.1"/>
    <property type="molecule type" value="Genomic_DNA"/>
</dbReference>
<evidence type="ECO:0000259" key="2">
    <source>
        <dbReference type="Pfam" id="PF00487"/>
    </source>
</evidence>
<gene>
    <name evidence="3" type="ORF">LJ657_45300</name>
</gene>
<feature type="domain" description="Fatty acid desaturase" evidence="2">
    <location>
        <begin position="87"/>
        <end position="359"/>
    </location>
</feature>
<keyword evidence="1" id="KW-1133">Transmembrane helix</keyword>
<keyword evidence="1" id="KW-0472">Membrane</keyword>
<keyword evidence="4" id="KW-1185">Reference proteome</keyword>